<dbReference type="PROSITE" id="PS50949">
    <property type="entry name" value="HTH_GNTR"/>
    <property type="match status" value="1"/>
</dbReference>
<dbReference type="InterPro" id="IPR036388">
    <property type="entry name" value="WH-like_DNA-bd_sf"/>
</dbReference>
<dbReference type="Gene3D" id="3.40.640.10">
    <property type="entry name" value="Type I PLP-dependent aspartate aminotransferase-like (Major domain)"/>
    <property type="match status" value="1"/>
</dbReference>
<evidence type="ECO:0000259" key="6">
    <source>
        <dbReference type="PROSITE" id="PS50949"/>
    </source>
</evidence>
<protein>
    <submittedName>
        <fullName evidence="7">PLP-dependent aminotransferase family protein</fullName>
    </submittedName>
</protein>
<dbReference type="RefSeq" id="WP_066675169.1">
    <property type="nucleotide sequence ID" value="NZ_CABMIZ010000008.1"/>
</dbReference>
<dbReference type="CDD" id="cd00609">
    <property type="entry name" value="AAT_like"/>
    <property type="match status" value="1"/>
</dbReference>
<comment type="similarity">
    <text evidence="1">In the C-terminal section; belongs to the class-I pyridoxal-phosphate-dependent aminotransferase family.</text>
</comment>
<dbReference type="CDD" id="cd07377">
    <property type="entry name" value="WHTH_GntR"/>
    <property type="match status" value="1"/>
</dbReference>
<keyword evidence="5" id="KW-0804">Transcription</keyword>
<gene>
    <name evidence="7" type="ORF">CP523_12740</name>
    <name evidence="8" type="ORF">NH397_05120</name>
</gene>
<dbReference type="GO" id="GO:0003677">
    <property type="term" value="F:DNA binding"/>
    <property type="evidence" value="ECO:0007669"/>
    <property type="project" value="UniProtKB-KW"/>
</dbReference>
<dbReference type="OrthoDB" id="9808770at2"/>
<dbReference type="EMBL" id="CP099799">
    <property type="protein sequence ID" value="USS01814.1"/>
    <property type="molecule type" value="Genomic_DNA"/>
</dbReference>
<dbReference type="InterPro" id="IPR015424">
    <property type="entry name" value="PyrdxlP-dep_Trfase"/>
</dbReference>
<accession>A0A9N7JM80</accession>
<dbReference type="InterPro" id="IPR036390">
    <property type="entry name" value="WH_DNA-bd_sf"/>
</dbReference>
<dbReference type="SUPFAM" id="SSF53383">
    <property type="entry name" value="PLP-dependent transferases"/>
    <property type="match status" value="1"/>
</dbReference>
<dbReference type="GO" id="GO:0030170">
    <property type="term" value="F:pyridoxal phosphate binding"/>
    <property type="evidence" value="ECO:0007669"/>
    <property type="project" value="InterPro"/>
</dbReference>
<keyword evidence="2" id="KW-0663">Pyridoxal phosphate</keyword>
<dbReference type="KEGG" id="csep:CP523_12740"/>
<evidence type="ECO:0000256" key="4">
    <source>
        <dbReference type="ARBA" id="ARBA00023125"/>
    </source>
</evidence>
<dbReference type="PANTHER" id="PTHR46577:SF1">
    <property type="entry name" value="HTH-TYPE TRANSCRIPTIONAL REGULATORY PROTEIN GABR"/>
    <property type="match status" value="1"/>
</dbReference>
<dbReference type="Pfam" id="PF00392">
    <property type="entry name" value="GntR"/>
    <property type="match status" value="1"/>
</dbReference>
<dbReference type="GO" id="GO:0008483">
    <property type="term" value="F:transaminase activity"/>
    <property type="evidence" value="ECO:0007669"/>
    <property type="project" value="UniProtKB-KW"/>
</dbReference>
<evidence type="ECO:0000313" key="7">
    <source>
        <dbReference type="EMBL" id="AYE35219.1"/>
    </source>
</evidence>
<proteinExistence type="inferred from homology"/>
<dbReference type="GeneID" id="303561554"/>
<evidence type="ECO:0000256" key="2">
    <source>
        <dbReference type="ARBA" id="ARBA00022898"/>
    </source>
</evidence>
<dbReference type="PANTHER" id="PTHR46577">
    <property type="entry name" value="HTH-TYPE TRANSCRIPTIONAL REGULATORY PROTEIN GABR"/>
    <property type="match status" value="1"/>
</dbReference>
<reference evidence="7 9" key="1">
    <citation type="submission" date="2017-09" db="EMBL/GenBank/DDBJ databases">
        <authorList>
            <person name="Thomas P."/>
            <person name="Seyboldt C."/>
        </authorList>
    </citation>
    <scope>NUCLEOTIDE SEQUENCE [LARGE SCALE GENOMIC DNA]</scope>
    <source>
        <strain evidence="7 9">DSM 7534</strain>
    </source>
</reference>
<evidence type="ECO:0000256" key="5">
    <source>
        <dbReference type="ARBA" id="ARBA00023163"/>
    </source>
</evidence>
<evidence type="ECO:0000313" key="8">
    <source>
        <dbReference type="EMBL" id="USS01814.1"/>
    </source>
</evidence>
<dbReference type="SUPFAM" id="SSF46785">
    <property type="entry name" value="Winged helix' DNA-binding domain"/>
    <property type="match status" value="1"/>
</dbReference>
<keyword evidence="7" id="KW-0808">Transferase</keyword>
<evidence type="ECO:0000313" key="9">
    <source>
        <dbReference type="Proteomes" id="UP000280586"/>
    </source>
</evidence>
<dbReference type="EMBL" id="CP023671">
    <property type="protein sequence ID" value="AYE35219.1"/>
    <property type="molecule type" value="Genomic_DNA"/>
</dbReference>
<evidence type="ECO:0000256" key="3">
    <source>
        <dbReference type="ARBA" id="ARBA00023015"/>
    </source>
</evidence>
<name>A0A9N7JM80_CLOSE</name>
<dbReference type="AlphaFoldDB" id="A0A9N7JM80"/>
<keyword evidence="4" id="KW-0238">DNA-binding</keyword>
<dbReference type="InterPro" id="IPR000524">
    <property type="entry name" value="Tscrpt_reg_HTH_GntR"/>
</dbReference>
<dbReference type="Gene3D" id="1.10.10.10">
    <property type="entry name" value="Winged helix-like DNA-binding domain superfamily/Winged helix DNA-binding domain"/>
    <property type="match status" value="1"/>
</dbReference>
<dbReference type="Pfam" id="PF00155">
    <property type="entry name" value="Aminotran_1_2"/>
    <property type="match status" value="1"/>
</dbReference>
<keyword evidence="3" id="KW-0805">Transcription regulation</keyword>
<dbReference type="Proteomes" id="UP000280586">
    <property type="component" value="Chromosome"/>
</dbReference>
<reference evidence="8" key="2">
    <citation type="submission" date="2022-06" db="EMBL/GenBank/DDBJ databases">
        <authorList>
            <person name="Holder M.E."/>
            <person name="Ajami N.J."/>
            <person name="Petrosino J.F."/>
        </authorList>
    </citation>
    <scope>NUCLEOTIDE SEQUENCE</scope>
    <source>
        <strain evidence="8">RMA 8861</strain>
    </source>
</reference>
<feature type="domain" description="HTH gntR-type" evidence="6">
    <location>
        <begin position="14"/>
        <end position="82"/>
    </location>
</feature>
<dbReference type="InterPro" id="IPR004839">
    <property type="entry name" value="Aminotransferase_I/II_large"/>
</dbReference>
<sequence length="466" mass="53870">MDVITINLSNNDNIPLYEQLYNYIKNEIQQGKIVSNTKLPSKRKLAKHLQISLNTIESAYEQLMAEGYIYSKPKKGFFVSELDGVIQIKNSKAYINIDSNKEKVNYKYEFLSSRVDLDSFPYEVWRKISKDIIDIESREFLQIGHSQGELNLREAIAKYLYFSRGVACHPNQIVIGAGTEYLLQVLINIIGRDNSYGMENPGYFKIKRILNTYGIWANGIELDNYGVNIEKLNESSVNIMHITPSHQFPLGIVMPIKRRMQLLTWANEGENRYIIEDDYDSEFRFGGKPIPALQSLDNNGRVIYLGTFSKCLAPSMRIGYMVLPESLLEKYKKQFSFYACTVSRLDQQILFKFIEKDYFEKHLNKMRNIYKKKREKLVSLIKNHLNYTEIIGTNAGLHLLLKVNNGMVESELIKNAKNKGVKVLGLSNSYMNREECEKKATIFLGYASLREEELEDAILLLKSAWE</sequence>
<evidence type="ECO:0000256" key="1">
    <source>
        <dbReference type="ARBA" id="ARBA00005384"/>
    </source>
</evidence>
<keyword evidence="10" id="KW-1185">Reference proteome</keyword>
<dbReference type="GO" id="GO:0003700">
    <property type="term" value="F:DNA-binding transcription factor activity"/>
    <property type="evidence" value="ECO:0007669"/>
    <property type="project" value="InterPro"/>
</dbReference>
<organism evidence="7 9">
    <name type="scientific">Clostridium septicum</name>
    <dbReference type="NCBI Taxonomy" id="1504"/>
    <lineage>
        <taxon>Bacteria</taxon>
        <taxon>Bacillati</taxon>
        <taxon>Bacillota</taxon>
        <taxon>Clostridia</taxon>
        <taxon>Eubacteriales</taxon>
        <taxon>Clostridiaceae</taxon>
        <taxon>Clostridium</taxon>
    </lineage>
</organism>
<keyword evidence="7" id="KW-0032">Aminotransferase</keyword>
<dbReference type="InterPro" id="IPR015421">
    <property type="entry name" value="PyrdxlP-dep_Trfase_major"/>
</dbReference>
<dbReference type="Proteomes" id="UP001055437">
    <property type="component" value="Chromosome"/>
</dbReference>
<dbReference type="SMART" id="SM00345">
    <property type="entry name" value="HTH_GNTR"/>
    <property type="match status" value="1"/>
</dbReference>
<dbReference type="InterPro" id="IPR051446">
    <property type="entry name" value="HTH_trans_reg/aminotransferase"/>
</dbReference>
<evidence type="ECO:0000313" key="10">
    <source>
        <dbReference type="Proteomes" id="UP001055437"/>
    </source>
</evidence>